<feature type="transmembrane region" description="Helical" evidence="6">
    <location>
        <begin position="383"/>
        <end position="406"/>
    </location>
</feature>
<feature type="transmembrane region" description="Helical" evidence="6">
    <location>
        <begin position="295"/>
        <end position="313"/>
    </location>
</feature>
<dbReference type="PROSITE" id="PS50850">
    <property type="entry name" value="MFS"/>
    <property type="match status" value="1"/>
</dbReference>
<feature type="transmembrane region" description="Helical" evidence="6">
    <location>
        <begin position="20"/>
        <end position="45"/>
    </location>
</feature>
<organism evidence="8 9">
    <name type="scientific">Halomarina halobia</name>
    <dbReference type="NCBI Taxonomy" id="3033386"/>
    <lineage>
        <taxon>Archaea</taxon>
        <taxon>Methanobacteriati</taxon>
        <taxon>Methanobacteriota</taxon>
        <taxon>Stenosarchaea group</taxon>
        <taxon>Halobacteria</taxon>
        <taxon>Halobacteriales</taxon>
        <taxon>Natronomonadaceae</taxon>
        <taxon>Halomarina</taxon>
    </lineage>
</organism>
<feature type="transmembrane region" description="Helical" evidence="6">
    <location>
        <begin position="354"/>
        <end position="377"/>
    </location>
</feature>
<dbReference type="GeneID" id="79317134"/>
<accession>A0ABD6AE18</accession>
<evidence type="ECO:0000313" key="8">
    <source>
        <dbReference type="EMBL" id="MFC7318677.1"/>
    </source>
</evidence>
<feature type="transmembrane region" description="Helical" evidence="6">
    <location>
        <begin position="182"/>
        <end position="204"/>
    </location>
</feature>
<dbReference type="InterPro" id="IPR036259">
    <property type="entry name" value="MFS_trans_sf"/>
</dbReference>
<evidence type="ECO:0000256" key="6">
    <source>
        <dbReference type="SAM" id="Phobius"/>
    </source>
</evidence>
<evidence type="ECO:0000256" key="1">
    <source>
        <dbReference type="ARBA" id="ARBA00004651"/>
    </source>
</evidence>
<keyword evidence="3 6" id="KW-0812">Transmembrane</keyword>
<dbReference type="RefSeq" id="WP_276306485.1">
    <property type="nucleotide sequence ID" value="NZ_CP119993.1"/>
</dbReference>
<dbReference type="GO" id="GO:0005886">
    <property type="term" value="C:plasma membrane"/>
    <property type="evidence" value="ECO:0007669"/>
    <property type="project" value="UniProtKB-SubCell"/>
</dbReference>
<protein>
    <submittedName>
        <fullName evidence="8">MFS transporter</fullName>
    </submittedName>
</protein>
<keyword evidence="5 6" id="KW-0472">Membrane</keyword>
<dbReference type="EMBL" id="JBHTBF010000003">
    <property type="protein sequence ID" value="MFC7318677.1"/>
    <property type="molecule type" value="Genomic_DNA"/>
</dbReference>
<dbReference type="InterPro" id="IPR011701">
    <property type="entry name" value="MFS"/>
</dbReference>
<evidence type="ECO:0000313" key="9">
    <source>
        <dbReference type="Proteomes" id="UP001596547"/>
    </source>
</evidence>
<dbReference type="PANTHER" id="PTHR43124">
    <property type="entry name" value="PURINE EFFLUX PUMP PBUE"/>
    <property type="match status" value="1"/>
</dbReference>
<feature type="transmembrane region" description="Helical" evidence="6">
    <location>
        <begin position="88"/>
        <end position="107"/>
    </location>
</feature>
<reference evidence="8 9" key="1">
    <citation type="journal article" date="2019" name="Int. J. Syst. Evol. Microbiol.">
        <title>The Global Catalogue of Microorganisms (GCM) 10K type strain sequencing project: providing services to taxonomists for standard genome sequencing and annotation.</title>
        <authorList>
            <consortium name="The Broad Institute Genomics Platform"/>
            <consortium name="The Broad Institute Genome Sequencing Center for Infectious Disease"/>
            <person name="Wu L."/>
            <person name="Ma J."/>
        </authorList>
    </citation>
    <scope>NUCLEOTIDE SEQUENCE [LARGE SCALE GENOMIC DNA]</scope>
    <source>
        <strain evidence="8 9">PSR21</strain>
    </source>
</reference>
<dbReference type="Proteomes" id="UP001596547">
    <property type="component" value="Unassembled WGS sequence"/>
</dbReference>
<sequence length="410" mass="42802">MSRPLHRPLDALRRLRVTMFAGASGRVLTTVAFGWLLVLGVRLVIPTLLPRISAEFGLGHTVGGSLFTLLLVVAALMQFPGGVLADRAGGRAVLFLGLLFTGLGVLLMTVAPLFVAFVVGVGLFGLGTGLYGTPRVTVLSTIFPERDGTAIGITSAAGNVGTAVLPVVATAVAVAFGWRNGFAFALPLFVATTAAVWVVVPADLERSGGERTVRGDGRLVLRAMRDSTVVRATVVMMVVFFVYQGFTAFLPTYYVEVKSLSEDVAATLYGAFFAGGILAQVAFGNLGDRYPPHRLIPLLVGVSGGLILLLPFTDDVASLAVLSVLSSAQLGFWPIAFSYTIGTLPEEVRSSGLGLLRTVYLLVGSLGSVAVGVLADAGHFDGAFLFLGGCMFLAVLWSLGLPALAARPNS</sequence>
<feature type="domain" description="Major facilitator superfamily (MFS) profile" evidence="7">
    <location>
        <begin position="27"/>
        <end position="406"/>
    </location>
</feature>
<feature type="transmembrane region" description="Helical" evidence="6">
    <location>
        <begin position="319"/>
        <end position="342"/>
    </location>
</feature>
<feature type="transmembrane region" description="Helical" evidence="6">
    <location>
        <begin position="228"/>
        <end position="246"/>
    </location>
</feature>
<evidence type="ECO:0000256" key="3">
    <source>
        <dbReference type="ARBA" id="ARBA00022692"/>
    </source>
</evidence>
<dbReference type="InterPro" id="IPR020846">
    <property type="entry name" value="MFS_dom"/>
</dbReference>
<feature type="transmembrane region" description="Helical" evidence="6">
    <location>
        <begin position="266"/>
        <end position="283"/>
    </location>
</feature>
<comment type="subcellular location">
    <subcellularLocation>
        <location evidence="1">Cell membrane</location>
        <topology evidence="1">Multi-pass membrane protein</topology>
    </subcellularLocation>
</comment>
<evidence type="ECO:0000256" key="5">
    <source>
        <dbReference type="ARBA" id="ARBA00023136"/>
    </source>
</evidence>
<evidence type="ECO:0000259" key="7">
    <source>
        <dbReference type="PROSITE" id="PS50850"/>
    </source>
</evidence>
<name>A0ABD6AE18_9EURY</name>
<keyword evidence="4 6" id="KW-1133">Transmembrane helix</keyword>
<evidence type="ECO:0000256" key="2">
    <source>
        <dbReference type="ARBA" id="ARBA00022475"/>
    </source>
</evidence>
<evidence type="ECO:0000256" key="4">
    <source>
        <dbReference type="ARBA" id="ARBA00022989"/>
    </source>
</evidence>
<gene>
    <name evidence="8" type="ORF">ACFQPE_18030</name>
</gene>
<keyword evidence="2" id="KW-1003">Cell membrane</keyword>
<feature type="transmembrane region" description="Helical" evidence="6">
    <location>
        <begin position="113"/>
        <end position="132"/>
    </location>
</feature>
<feature type="transmembrane region" description="Helical" evidence="6">
    <location>
        <begin position="57"/>
        <end position="76"/>
    </location>
</feature>
<dbReference type="SUPFAM" id="SSF103473">
    <property type="entry name" value="MFS general substrate transporter"/>
    <property type="match status" value="1"/>
</dbReference>
<dbReference type="AlphaFoldDB" id="A0ABD6AE18"/>
<dbReference type="Gene3D" id="1.20.1250.20">
    <property type="entry name" value="MFS general substrate transporter like domains"/>
    <property type="match status" value="2"/>
</dbReference>
<dbReference type="Pfam" id="PF07690">
    <property type="entry name" value="MFS_1"/>
    <property type="match status" value="1"/>
</dbReference>
<dbReference type="InterPro" id="IPR050189">
    <property type="entry name" value="MFS_Efflux_Transporters"/>
</dbReference>
<dbReference type="PANTHER" id="PTHR43124:SF3">
    <property type="entry name" value="CHLORAMPHENICOL EFFLUX PUMP RV0191"/>
    <property type="match status" value="1"/>
</dbReference>
<comment type="caution">
    <text evidence="8">The sequence shown here is derived from an EMBL/GenBank/DDBJ whole genome shotgun (WGS) entry which is preliminary data.</text>
</comment>
<feature type="transmembrane region" description="Helical" evidence="6">
    <location>
        <begin position="153"/>
        <end position="176"/>
    </location>
</feature>
<proteinExistence type="predicted"/>
<keyword evidence="9" id="KW-1185">Reference proteome</keyword>